<dbReference type="NCBIfam" id="NF047719">
    <property type="entry name" value="SCO6745_fam_HTH"/>
    <property type="match status" value="1"/>
</dbReference>
<evidence type="ECO:0000313" key="2">
    <source>
        <dbReference type="Proteomes" id="UP000199622"/>
    </source>
</evidence>
<dbReference type="RefSeq" id="WP_091305719.1">
    <property type="nucleotide sequence ID" value="NZ_FNSO01000003.1"/>
</dbReference>
<protein>
    <submittedName>
        <fullName evidence="1">Uncharacterized protein</fullName>
    </submittedName>
</protein>
<reference evidence="2" key="1">
    <citation type="submission" date="2016-10" db="EMBL/GenBank/DDBJ databases">
        <authorList>
            <person name="Varghese N."/>
            <person name="Submissions S."/>
        </authorList>
    </citation>
    <scope>NUCLEOTIDE SEQUENCE [LARGE SCALE GENOMIC DNA]</scope>
    <source>
        <strain evidence="2">DSM 44544</strain>
    </source>
</reference>
<keyword evidence="2" id="KW-1185">Reference proteome</keyword>
<dbReference type="Pfam" id="PF21863">
    <property type="entry name" value="HTH_67"/>
    <property type="match status" value="1"/>
</dbReference>
<organism evidence="1 2">
    <name type="scientific">Amycolatopsis tolypomycina</name>
    <dbReference type="NCBI Taxonomy" id="208445"/>
    <lineage>
        <taxon>Bacteria</taxon>
        <taxon>Bacillati</taxon>
        <taxon>Actinomycetota</taxon>
        <taxon>Actinomycetes</taxon>
        <taxon>Pseudonocardiales</taxon>
        <taxon>Pseudonocardiaceae</taxon>
        <taxon>Amycolatopsis</taxon>
    </lineage>
</organism>
<name>A0A1H4JQV7_9PSEU</name>
<gene>
    <name evidence="1" type="ORF">SAMN04489727_2111</name>
</gene>
<dbReference type="Proteomes" id="UP000199622">
    <property type="component" value="Unassembled WGS sequence"/>
</dbReference>
<dbReference type="EMBL" id="FNSO01000003">
    <property type="protein sequence ID" value="SEB48517.1"/>
    <property type="molecule type" value="Genomic_DNA"/>
</dbReference>
<evidence type="ECO:0000313" key="1">
    <source>
        <dbReference type="EMBL" id="SEB48517.1"/>
    </source>
</evidence>
<sequence>MTTIEGAAGLASRIRPVVQVLGGKFMTSPELAAVEAEVGLPPRSLYVRGRSAVLGDVPPKVAAELFGIFPHWLFDFVLPPATAALDASAAVRAYAESSARWSRVSLSAVPEPGRLAELLFHVVDAADASGLALFAGWKNAARPEGDVERLGFALMVFRELRGGLHFAALRALGLSVPEAVIADPEGGRARLLRTAWPEDAADELVAAAARKPDLRERWQRAEALTDDRIGELLASALTEAERAELDRRLAELATFAQVPALPTA</sequence>
<dbReference type="AlphaFoldDB" id="A0A1H4JQV7"/>
<accession>A0A1H4JQV7</accession>
<dbReference type="STRING" id="208445.SAMN04489727_2111"/>
<proteinExistence type="predicted"/>
<dbReference type="OrthoDB" id="3820010at2"/>
<dbReference type="InterPro" id="IPR054058">
    <property type="entry name" value="HTH_67"/>
</dbReference>